<proteinExistence type="inferred from homology"/>
<dbReference type="PRINTS" id="PR00359">
    <property type="entry name" value="BP450"/>
</dbReference>
<keyword evidence="4" id="KW-1185">Reference proteome</keyword>
<keyword evidence="2" id="KW-0479">Metal-binding</keyword>
<dbReference type="InterPro" id="IPR002397">
    <property type="entry name" value="Cyt_P450_B"/>
</dbReference>
<dbReference type="GO" id="GO:0020037">
    <property type="term" value="F:heme binding"/>
    <property type="evidence" value="ECO:0007669"/>
    <property type="project" value="InterPro"/>
</dbReference>
<dbReference type="Pfam" id="PF00067">
    <property type="entry name" value="p450"/>
    <property type="match status" value="1"/>
</dbReference>
<dbReference type="AlphaFoldDB" id="M2WSL8"/>
<dbReference type="Proteomes" id="UP000054226">
    <property type="component" value="Unassembled WGS sequence"/>
</dbReference>
<dbReference type="PANTHER" id="PTHR46696:SF6">
    <property type="entry name" value="P450, PUTATIVE (EUROFUNG)-RELATED"/>
    <property type="match status" value="1"/>
</dbReference>
<accession>M2WSL8</accession>
<protein>
    <submittedName>
        <fullName evidence="3">Cytochrome P450</fullName>
    </submittedName>
</protein>
<dbReference type="GO" id="GO:0005506">
    <property type="term" value="F:iron ion binding"/>
    <property type="evidence" value="ECO:0007669"/>
    <property type="project" value="InterPro"/>
</dbReference>
<keyword evidence="2" id="KW-0349">Heme</keyword>
<comment type="similarity">
    <text evidence="1 2">Belongs to the cytochrome P450 family.</text>
</comment>
<dbReference type="GO" id="GO:0004497">
    <property type="term" value="F:monooxygenase activity"/>
    <property type="evidence" value="ECO:0007669"/>
    <property type="project" value="UniProtKB-KW"/>
</dbReference>
<dbReference type="PATRIC" id="fig|1284240.4.peg.7401"/>
<dbReference type="SUPFAM" id="SSF48264">
    <property type="entry name" value="Cytochrome P450"/>
    <property type="match status" value="1"/>
</dbReference>
<evidence type="ECO:0000256" key="2">
    <source>
        <dbReference type="RuleBase" id="RU000461"/>
    </source>
</evidence>
<gene>
    <name evidence="3" type="ORF">H074_36274</name>
</gene>
<sequence length="449" mass="49296">MTNTEARTFASELGEMIIIEMADFVQLFSETFEIAAGTTRSNVPDTCPRWHQLRGMPFVSEPYEALAAVRDSAPPTVIGEFGGAPVWLVTRYDDARKVLVHPYVSNDFYDAPWWVNKARDPQDATPDEYHHTRTLPLAMEDERHARTRPALVKAMSTRRVEAVAPFLEQTAADLLDGLPETEPVDLHYRYAVPLGNATLAKVLGIPSDLSMTYPQWSDLLNFHMLDPQTARVAAGKFYGFVASVMSAKRHSLADDGFSDLWRAHDDGVLSEFEIYGAAALLMHAGQEATGVVTNGLACLLRHPRALAEVTSDLSKLAGRIDELIRFESPLRLTLPRHTNGPVELEGVTIPPRAYIVVSLAGANHDPAHFASPDALDIDRDAGSHLAFGHGGHRCVGARLGTMVATTGLHALLSRYPALRLADPDQPIAWRPSTFSRRVATMPVILGRTP</sequence>
<dbReference type="InterPro" id="IPR001128">
    <property type="entry name" value="Cyt_P450"/>
</dbReference>
<dbReference type="EMBL" id="AOHO01000078">
    <property type="protein sequence ID" value="EME51756.1"/>
    <property type="molecule type" value="Genomic_DNA"/>
</dbReference>
<evidence type="ECO:0000313" key="4">
    <source>
        <dbReference type="Proteomes" id="UP000054226"/>
    </source>
</evidence>
<dbReference type="OrthoDB" id="9764248at2"/>
<evidence type="ECO:0000256" key="1">
    <source>
        <dbReference type="ARBA" id="ARBA00010617"/>
    </source>
</evidence>
<dbReference type="PANTHER" id="PTHR46696">
    <property type="entry name" value="P450, PUTATIVE (EUROFUNG)-RELATED"/>
    <property type="match status" value="1"/>
</dbReference>
<dbReference type="InterPro" id="IPR036396">
    <property type="entry name" value="Cyt_P450_sf"/>
</dbReference>
<keyword evidence="2" id="KW-0503">Monooxygenase</keyword>
<reference evidence="3 4" key="1">
    <citation type="journal article" date="2013" name="Genome Announc.">
        <title>Draft Genome Sequence of Amycolatopsis decaplanina Strain DSM 44594T.</title>
        <authorList>
            <person name="Kaur N."/>
            <person name="Kumar S."/>
            <person name="Bala M."/>
            <person name="Raghava G.P."/>
            <person name="Mayilraj S."/>
        </authorList>
    </citation>
    <scope>NUCLEOTIDE SEQUENCE [LARGE SCALE GENOMIC DNA]</scope>
    <source>
        <strain evidence="3 4">DSM 44594</strain>
    </source>
</reference>
<keyword evidence="2" id="KW-0408">Iron</keyword>
<name>M2WSL8_9PSEU</name>
<dbReference type="RefSeq" id="WP_007035035.1">
    <property type="nucleotide sequence ID" value="NZ_AOHO01000078.1"/>
</dbReference>
<keyword evidence="2" id="KW-0560">Oxidoreductase</keyword>
<dbReference type="GO" id="GO:0016705">
    <property type="term" value="F:oxidoreductase activity, acting on paired donors, with incorporation or reduction of molecular oxygen"/>
    <property type="evidence" value="ECO:0007669"/>
    <property type="project" value="InterPro"/>
</dbReference>
<dbReference type="PROSITE" id="PS00086">
    <property type="entry name" value="CYTOCHROME_P450"/>
    <property type="match status" value="1"/>
</dbReference>
<dbReference type="InterPro" id="IPR017972">
    <property type="entry name" value="Cyt_P450_CS"/>
</dbReference>
<dbReference type="Gene3D" id="1.10.630.10">
    <property type="entry name" value="Cytochrome P450"/>
    <property type="match status" value="1"/>
</dbReference>
<comment type="caution">
    <text evidence="3">The sequence shown here is derived from an EMBL/GenBank/DDBJ whole genome shotgun (WGS) entry which is preliminary data.</text>
</comment>
<evidence type="ECO:0000313" key="3">
    <source>
        <dbReference type="EMBL" id="EME51756.1"/>
    </source>
</evidence>
<organism evidence="3 4">
    <name type="scientific">Amycolatopsis decaplanina DSM 44594</name>
    <dbReference type="NCBI Taxonomy" id="1284240"/>
    <lineage>
        <taxon>Bacteria</taxon>
        <taxon>Bacillati</taxon>
        <taxon>Actinomycetota</taxon>
        <taxon>Actinomycetes</taxon>
        <taxon>Pseudonocardiales</taxon>
        <taxon>Pseudonocardiaceae</taxon>
        <taxon>Amycolatopsis</taxon>
    </lineage>
</organism>